<protein>
    <submittedName>
        <fullName evidence="2">Uncharacterized protein</fullName>
    </submittedName>
</protein>
<gene>
    <name evidence="2" type="ORF">TPR58_06385</name>
</gene>
<dbReference type="EMBL" id="JBDIZK010000003">
    <property type="protein sequence ID" value="MEN3746787.1"/>
    <property type="molecule type" value="Genomic_DNA"/>
</dbReference>
<proteinExistence type="predicted"/>
<name>A0ABV0B8Q7_9SPHN</name>
<evidence type="ECO:0000313" key="2">
    <source>
        <dbReference type="EMBL" id="MEN3746787.1"/>
    </source>
</evidence>
<feature type="compositionally biased region" description="Pro residues" evidence="1">
    <location>
        <begin position="54"/>
        <end position="70"/>
    </location>
</feature>
<organism evidence="2 3">
    <name type="scientific">Sphingomonas rustica</name>
    <dbReference type="NCBI Taxonomy" id="3103142"/>
    <lineage>
        <taxon>Bacteria</taxon>
        <taxon>Pseudomonadati</taxon>
        <taxon>Pseudomonadota</taxon>
        <taxon>Alphaproteobacteria</taxon>
        <taxon>Sphingomonadales</taxon>
        <taxon>Sphingomonadaceae</taxon>
        <taxon>Sphingomonas</taxon>
    </lineage>
</organism>
<reference evidence="2 3" key="1">
    <citation type="submission" date="2024-05" db="EMBL/GenBank/DDBJ databases">
        <title>Sphingomonas sp. HF-S3 16S ribosomal RNA gene Genome sequencing and assembly.</title>
        <authorList>
            <person name="Lee H."/>
        </authorList>
    </citation>
    <scope>NUCLEOTIDE SEQUENCE [LARGE SCALE GENOMIC DNA]</scope>
    <source>
        <strain evidence="2 3">HF-S3</strain>
    </source>
</reference>
<evidence type="ECO:0000313" key="3">
    <source>
        <dbReference type="Proteomes" id="UP001427805"/>
    </source>
</evidence>
<accession>A0ABV0B8Q7</accession>
<feature type="region of interest" description="Disordered" evidence="1">
    <location>
        <begin position="17"/>
        <end position="70"/>
    </location>
</feature>
<dbReference type="RefSeq" id="WP_346245785.1">
    <property type="nucleotide sequence ID" value="NZ_JBDIZK010000003.1"/>
</dbReference>
<keyword evidence="3" id="KW-1185">Reference proteome</keyword>
<dbReference type="Proteomes" id="UP001427805">
    <property type="component" value="Unassembled WGS sequence"/>
</dbReference>
<evidence type="ECO:0000256" key="1">
    <source>
        <dbReference type="SAM" id="MobiDB-lite"/>
    </source>
</evidence>
<sequence>MSSINKPIASLSSSLLARKGQARPAMRPQGFVPHLSYTGEDLGWNDMGEDRGYPPQPMLAPAPASPITAPPVPEVVRQRAILEEQLAPEPAAIDEAVADPVTAPSEPGDNAESPVAVPAQRQLLARMIRDAQVASRARTDKAKAAFTLRLDQDRHLRLRLASAVTNRSAQQLVTAALDVFLDSLAEVDALAGQLDTTTSH</sequence>
<comment type="caution">
    <text evidence="2">The sequence shown here is derived from an EMBL/GenBank/DDBJ whole genome shotgun (WGS) entry which is preliminary data.</text>
</comment>